<gene>
    <name evidence="3" type="ORF">BCR25_08785</name>
</gene>
<protein>
    <submittedName>
        <fullName evidence="3">Uncharacterized protein</fullName>
    </submittedName>
</protein>
<feature type="transmembrane region" description="Helical" evidence="2">
    <location>
        <begin position="33"/>
        <end position="50"/>
    </location>
</feature>
<feature type="region of interest" description="Disordered" evidence="1">
    <location>
        <begin position="307"/>
        <end position="342"/>
    </location>
</feature>
<dbReference type="Proteomes" id="UP000095094">
    <property type="component" value="Unassembled WGS sequence"/>
</dbReference>
<organism evidence="3 4">
    <name type="scientific">Enterococcus termitis</name>
    <dbReference type="NCBI Taxonomy" id="332950"/>
    <lineage>
        <taxon>Bacteria</taxon>
        <taxon>Bacillati</taxon>
        <taxon>Bacillota</taxon>
        <taxon>Bacilli</taxon>
        <taxon>Lactobacillales</taxon>
        <taxon>Enterococcaceae</taxon>
        <taxon>Enterococcus</taxon>
    </lineage>
</organism>
<evidence type="ECO:0000313" key="4">
    <source>
        <dbReference type="Proteomes" id="UP000095094"/>
    </source>
</evidence>
<evidence type="ECO:0000256" key="1">
    <source>
        <dbReference type="SAM" id="MobiDB-lite"/>
    </source>
</evidence>
<name>A0A1E5GDB8_9ENTE</name>
<evidence type="ECO:0000256" key="2">
    <source>
        <dbReference type="SAM" id="Phobius"/>
    </source>
</evidence>
<keyword evidence="2" id="KW-1133">Transmembrane helix</keyword>
<evidence type="ECO:0000313" key="3">
    <source>
        <dbReference type="EMBL" id="OEG10708.1"/>
    </source>
</evidence>
<reference evidence="4" key="1">
    <citation type="submission" date="2016-09" db="EMBL/GenBank/DDBJ databases">
        <authorList>
            <person name="Gulvik C.A."/>
        </authorList>
    </citation>
    <scope>NUCLEOTIDE SEQUENCE [LARGE SCALE GENOMIC DNA]</scope>
    <source>
        <strain evidence="4">LMG 8895</strain>
    </source>
</reference>
<dbReference type="OrthoDB" id="9783680at2"/>
<accession>A0A1E5GDB8</accession>
<feature type="compositionally biased region" description="Low complexity" evidence="1">
    <location>
        <begin position="317"/>
        <end position="331"/>
    </location>
</feature>
<keyword evidence="2" id="KW-0472">Membrane</keyword>
<keyword evidence="2" id="KW-0812">Transmembrane</keyword>
<dbReference type="AlphaFoldDB" id="A0A1E5GDB8"/>
<feature type="compositionally biased region" description="Basic and acidic residues" evidence="1">
    <location>
        <begin position="307"/>
        <end position="316"/>
    </location>
</feature>
<dbReference type="EMBL" id="MIJY01000043">
    <property type="protein sequence ID" value="OEG10708.1"/>
    <property type="molecule type" value="Genomic_DNA"/>
</dbReference>
<proteinExistence type="predicted"/>
<comment type="caution">
    <text evidence="3">The sequence shown here is derived from an EMBL/GenBank/DDBJ whole genome shotgun (WGS) entry which is preliminary data.</text>
</comment>
<keyword evidence="4" id="KW-1185">Reference proteome</keyword>
<sequence length="386" mass="42002">MSAIIGLLSVLGIIVGSVLSVKAKIQHKQKKNPLLLTGISLLLFIGAFSFPSSSPTLEFDNDSVETNEQGIATIEGKTNEKSELNVEGKKVKTKNGTFRYKVTLTDDQEKKVTFTATLGGADEEKTITVTPSKAFVAFFNEEKQEQETIKKAETALALAEDTPTQKNYDEAATLVTSLTQEDLTRRLAIVKENVPIYEAVELAETKQTKEHLDSATALVDKATLNKDSLLRRLTVVQEKITEKEHTESLIAAARTAVEKAEQEPTDEHYNQAITKIKELPNGHTDLSNRANAVKQTLASKKEEAKRVAEAQKKAEEAQAAAEAQQAAAADQTPETPAPDTQGVQEMVLVTPTGSKYHNHKCGNGTYTPDTLESAKARGLTACSKCY</sequence>